<name>A0A4D4M9P0_STRAX</name>
<accession>A0A4D4M9P0</accession>
<feature type="region of interest" description="Disordered" evidence="1">
    <location>
        <begin position="128"/>
        <end position="165"/>
    </location>
</feature>
<reference evidence="2 3" key="1">
    <citation type="submission" date="2019-04" db="EMBL/GenBank/DDBJ databases">
        <title>Draft genome sequences of Streptomyces avermitilis NBRC 14893.</title>
        <authorList>
            <person name="Komaki H."/>
            <person name="Tamura T."/>
            <person name="Hosoyama A."/>
        </authorList>
    </citation>
    <scope>NUCLEOTIDE SEQUENCE [LARGE SCALE GENOMIC DNA]</scope>
    <source>
        <strain evidence="2 3">NBRC 14893</strain>
    </source>
</reference>
<evidence type="ECO:0000256" key="1">
    <source>
        <dbReference type="SAM" id="MobiDB-lite"/>
    </source>
</evidence>
<dbReference type="AlphaFoldDB" id="A0A4D4M9P0"/>
<protein>
    <recommendedName>
        <fullName evidence="4">Membrane transport protein MMPL domain-containing protein</fullName>
    </recommendedName>
</protein>
<proteinExistence type="predicted"/>
<feature type="compositionally biased region" description="Polar residues" evidence="1">
    <location>
        <begin position="153"/>
        <end position="162"/>
    </location>
</feature>
<dbReference type="EMBL" id="BJHX01000001">
    <property type="protein sequence ID" value="GDY68514.1"/>
    <property type="molecule type" value="Genomic_DNA"/>
</dbReference>
<comment type="caution">
    <text evidence="2">The sequence shown here is derived from an EMBL/GenBank/DDBJ whole genome shotgun (WGS) entry which is preliminary data.</text>
</comment>
<dbReference type="Proteomes" id="UP000302139">
    <property type="component" value="Unassembled WGS sequence"/>
</dbReference>
<evidence type="ECO:0000313" key="3">
    <source>
        <dbReference type="Proteomes" id="UP000302139"/>
    </source>
</evidence>
<gene>
    <name evidence="2" type="ORF">SAV14893_079070</name>
</gene>
<sequence>MLSKALLRLGASAARHPWRVIAAWLVAATLAVLAAVAFGGRTADSMTAPGLDSQRAAELIERAGTGQEGMTAQVVVTPLDGAATFFDHDSARTALTRLQTEVERLPHVLGTSDPVGALDAGGDTAVRGASFRPTGGSRSSGCSTPIRAGCRPKTSTPSSISATGCAPSCRCASRWAGTSSTSSPTPTAARAS</sequence>
<organism evidence="2 3">
    <name type="scientific">Streptomyces avermitilis</name>
    <dbReference type="NCBI Taxonomy" id="33903"/>
    <lineage>
        <taxon>Bacteria</taxon>
        <taxon>Bacillati</taxon>
        <taxon>Actinomycetota</taxon>
        <taxon>Actinomycetes</taxon>
        <taxon>Kitasatosporales</taxon>
        <taxon>Streptomycetaceae</taxon>
        <taxon>Streptomyces</taxon>
    </lineage>
</organism>
<evidence type="ECO:0000313" key="2">
    <source>
        <dbReference type="EMBL" id="GDY68514.1"/>
    </source>
</evidence>
<evidence type="ECO:0008006" key="4">
    <source>
        <dbReference type="Google" id="ProtNLM"/>
    </source>
</evidence>